<dbReference type="PANTHER" id="PTHR43312">
    <property type="entry name" value="D-THREO-ALDOSE 1-DEHYDROGENASE"/>
    <property type="match status" value="1"/>
</dbReference>
<evidence type="ECO:0000313" key="4">
    <source>
        <dbReference type="Proteomes" id="UP000789595"/>
    </source>
</evidence>
<dbReference type="InterPro" id="IPR053135">
    <property type="entry name" value="AKR2_Oxidoreductase"/>
</dbReference>
<protein>
    <recommendedName>
        <fullName evidence="2">NADP-dependent oxidoreductase domain-containing protein</fullName>
    </recommendedName>
</protein>
<keyword evidence="4" id="KW-1185">Reference proteome</keyword>
<dbReference type="SUPFAM" id="SSF51430">
    <property type="entry name" value="NAD(P)-linked oxidoreductase"/>
    <property type="match status" value="1"/>
</dbReference>
<gene>
    <name evidence="3" type="ORF">PECAL_3P11850</name>
</gene>
<sequence length="668" mass="69521">MALRDTRSLYPGCEVACVSLGAATLRPGAAAELLRAASDLGVRLADTADSYGASEALLGAHGQSLHVASKFGGDFSASRCTAAAAEAVARLRRRRIALYQLHSPPDDFAYDVALVETLGRLVAGGVVGAWGASVESYAAGAAAVAAGARCLQAPFNALDQSLAPLLAACAARGVGVLARSALARGWLTARGVAAARLGLLHESAPRRRALFERVVAVAAVAEGCGVRVEHLALRFAAHATGVTSALVQAHDARGLADLVAGAGFYDAGGRYAPHEARWRRDFATRGVAGPFRGAFPRDVASALAAGAVAEPGRPQASYFHRDVAAPLAAGAFPGDLEAALAAILDDATCCRRATPPFAVDSFADAWPRRSGRAEKAFAANVVAHARATPGVAAWRCPSGREAVATGLSPWGLGVANGHHVDHGPHGAAWDFALEDQLLAPWCVVYVLLTDVARDQGPTVAWPGSQRVMANILAGLGPWRRVLLDTPRMYALCAAADSYFGDADATTLVGAAGDAFLVHPLLLHTASASTRRAPRAILNLPYPARPRRTAKGSLSALDLPIRDALRGGGCCGPLVVPLVAWTAAFGALHQRCRARFPRLAWLLYWPAALGFALLCRCAAPAARQAPRPRRAWGWLGRRGRRPSPAPDAEVGGSGYDDDTPLLQRGGGDP</sequence>
<accession>A0A8J2SPB4</accession>
<dbReference type="EMBL" id="CAKKNE010000003">
    <property type="protein sequence ID" value="CAH0371252.1"/>
    <property type="molecule type" value="Genomic_DNA"/>
</dbReference>
<dbReference type="Pfam" id="PF00248">
    <property type="entry name" value="Aldo_ket_red"/>
    <property type="match status" value="1"/>
</dbReference>
<dbReference type="PANTHER" id="PTHR43312:SF1">
    <property type="entry name" value="NADP-DEPENDENT OXIDOREDUCTASE DOMAIN-CONTAINING PROTEIN"/>
    <property type="match status" value="1"/>
</dbReference>
<dbReference type="Pfam" id="PF05721">
    <property type="entry name" value="PhyH"/>
    <property type="match status" value="1"/>
</dbReference>
<proteinExistence type="predicted"/>
<organism evidence="3 4">
    <name type="scientific">Pelagomonas calceolata</name>
    <dbReference type="NCBI Taxonomy" id="35677"/>
    <lineage>
        <taxon>Eukaryota</taxon>
        <taxon>Sar</taxon>
        <taxon>Stramenopiles</taxon>
        <taxon>Ochrophyta</taxon>
        <taxon>Pelagophyceae</taxon>
        <taxon>Pelagomonadales</taxon>
        <taxon>Pelagomonadaceae</taxon>
        <taxon>Pelagomonas</taxon>
    </lineage>
</organism>
<dbReference type="Gene3D" id="2.60.120.620">
    <property type="entry name" value="q2cbj1_9rhob like domain"/>
    <property type="match status" value="1"/>
</dbReference>
<reference evidence="3" key="1">
    <citation type="submission" date="2021-11" db="EMBL/GenBank/DDBJ databases">
        <authorList>
            <consortium name="Genoscope - CEA"/>
            <person name="William W."/>
        </authorList>
    </citation>
    <scope>NUCLEOTIDE SEQUENCE</scope>
</reference>
<evidence type="ECO:0000256" key="1">
    <source>
        <dbReference type="SAM" id="MobiDB-lite"/>
    </source>
</evidence>
<name>A0A8J2SPB4_9STRA</name>
<dbReference type="InterPro" id="IPR036812">
    <property type="entry name" value="NAD(P)_OxRdtase_dom_sf"/>
</dbReference>
<feature type="region of interest" description="Disordered" evidence="1">
    <location>
        <begin position="631"/>
        <end position="668"/>
    </location>
</feature>
<dbReference type="AlphaFoldDB" id="A0A8J2SPB4"/>
<comment type="caution">
    <text evidence="3">The sequence shown here is derived from an EMBL/GenBank/DDBJ whole genome shotgun (WGS) entry which is preliminary data.</text>
</comment>
<evidence type="ECO:0000259" key="2">
    <source>
        <dbReference type="Pfam" id="PF00248"/>
    </source>
</evidence>
<feature type="domain" description="NADP-dependent oxidoreductase" evidence="2">
    <location>
        <begin position="27"/>
        <end position="257"/>
    </location>
</feature>
<dbReference type="SUPFAM" id="SSF51197">
    <property type="entry name" value="Clavaminate synthase-like"/>
    <property type="match status" value="1"/>
</dbReference>
<evidence type="ECO:0000313" key="3">
    <source>
        <dbReference type="EMBL" id="CAH0371252.1"/>
    </source>
</evidence>
<dbReference type="InterPro" id="IPR023210">
    <property type="entry name" value="NADP_OxRdtase_dom"/>
</dbReference>
<dbReference type="Proteomes" id="UP000789595">
    <property type="component" value="Unassembled WGS sequence"/>
</dbReference>
<dbReference type="InterPro" id="IPR008775">
    <property type="entry name" value="Phytyl_CoA_dOase-like"/>
</dbReference>
<dbReference type="Gene3D" id="3.20.20.100">
    <property type="entry name" value="NADP-dependent oxidoreductase domain"/>
    <property type="match status" value="1"/>
</dbReference>